<dbReference type="Proteomes" id="UP000281955">
    <property type="component" value="Unassembled WGS sequence"/>
</dbReference>
<reference evidence="16 17" key="1">
    <citation type="submission" date="2018-10" db="EMBL/GenBank/DDBJ databases">
        <title>Genomic Encyclopedia of Archaeal and Bacterial Type Strains, Phase II (KMG-II): from individual species to whole genera.</title>
        <authorList>
            <person name="Goeker M."/>
        </authorList>
    </citation>
    <scope>NUCLEOTIDE SEQUENCE [LARGE SCALE GENOMIC DNA]</scope>
    <source>
        <strain evidence="16 17">RP-AC37</strain>
    </source>
</reference>
<dbReference type="SUPFAM" id="SSF56112">
    <property type="entry name" value="Protein kinase-like (PK-like)"/>
    <property type="match status" value="1"/>
</dbReference>
<dbReference type="GO" id="GO:0005978">
    <property type="term" value="P:glycogen biosynthetic process"/>
    <property type="evidence" value="ECO:0007669"/>
    <property type="project" value="UniProtKB-UniPathway"/>
</dbReference>
<evidence type="ECO:0000256" key="5">
    <source>
        <dbReference type="ARBA" id="ARBA00013882"/>
    </source>
</evidence>
<evidence type="ECO:0000256" key="10">
    <source>
        <dbReference type="ARBA" id="ARBA00022840"/>
    </source>
</evidence>
<keyword evidence="17" id="KW-1185">Reference proteome</keyword>
<keyword evidence="7" id="KW-0808">Transferase</keyword>
<evidence type="ECO:0000256" key="6">
    <source>
        <dbReference type="ARBA" id="ARBA00022600"/>
    </source>
</evidence>
<dbReference type="AlphaFoldDB" id="A0A420XLC6"/>
<comment type="subunit">
    <text evidence="3">Monomer.</text>
</comment>
<dbReference type="FunCoup" id="A0A420XLC6">
    <property type="interactions" value="20"/>
</dbReference>
<evidence type="ECO:0000256" key="13">
    <source>
        <dbReference type="ARBA" id="ARBA00031251"/>
    </source>
</evidence>
<protein>
    <recommendedName>
        <fullName evidence="5">Maltokinase</fullName>
        <ecNumber evidence="4">2.7.1.175</ecNumber>
    </recommendedName>
    <alternativeName>
        <fullName evidence="13">Maltose-1-phosphate synthase</fullName>
    </alternativeName>
</protein>
<dbReference type="GO" id="GO:0005524">
    <property type="term" value="F:ATP binding"/>
    <property type="evidence" value="ECO:0007669"/>
    <property type="project" value="UniProtKB-KW"/>
</dbReference>
<proteinExistence type="inferred from homology"/>
<dbReference type="EMBL" id="RBWV01000014">
    <property type="protein sequence ID" value="RKS71317.1"/>
    <property type="molecule type" value="Genomic_DNA"/>
</dbReference>
<keyword evidence="6" id="KW-0321">Glycogen metabolism</keyword>
<keyword evidence="10" id="KW-0067">ATP-binding</keyword>
<evidence type="ECO:0000256" key="14">
    <source>
        <dbReference type="ARBA" id="ARBA00049067"/>
    </source>
</evidence>
<comment type="pathway">
    <text evidence="1">Glycan biosynthesis; glycogen biosynthesis.</text>
</comment>
<keyword evidence="12" id="KW-0119">Carbohydrate metabolism</keyword>
<accession>A0A420XLC6</accession>
<evidence type="ECO:0000256" key="4">
    <source>
        <dbReference type="ARBA" id="ARBA00011962"/>
    </source>
</evidence>
<keyword evidence="8" id="KW-0547">Nucleotide-binding</keyword>
<dbReference type="InterPro" id="IPR011009">
    <property type="entry name" value="Kinase-like_dom_sf"/>
</dbReference>
<evidence type="ECO:0000256" key="9">
    <source>
        <dbReference type="ARBA" id="ARBA00022777"/>
    </source>
</evidence>
<dbReference type="InterPro" id="IPR040999">
    <property type="entry name" value="Mak_N_cap"/>
</dbReference>
<evidence type="ECO:0000313" key="17">
    <source>
        <dbReference type="Proteomes" id="UP000281955"/>
    </source>
</evidence>
<feature type="domain" description="Maltokinase N-terminal cap" evidence="15">
    <location>
        <begin position="9"/>
        <end position="95"/>
    </location>
</feature>
<dbReference type="Gene3D" id="3.90.1200.10">
    <property type="match status" value="1"/>
</dbReference>
<evidence type="ECO:0000256" key="11">
    <source>
        <dbReference type="ARBA" id="ARBA00023056"/>
    </source>
</evidence>
<evidence type="ECO:0000256" key="3">
    <source>
        <dbReference type="ARBA" id="ARBA00011245"/>
    </source>
</evidence>
<dbReference type="GO" id="GO:0016301">
    <property type="term" value="F:kinase activity"/>
    <property type="evidence" value="ECO:0007669"/>
    <property type="project" value="UniProtKB-KW"/>
</dbReference>
<organism evidence="16 17">
    <name type="scientific">Motilibacter peucedani</name>
    <dbReference type="NCBI Taxonomy" id="598650"/>
    <lineage>
        <taxon>Bacteria</taxon>
        <taxon>Bacillati</taxon>
        <taxon>Actinomycetota</taxon>
        <taxon>Actinomycetes</taxon>
        <taxon>Motilibacterales</taxon>
        <taxon>Motilibacteraceae</taxon>
        <taxon>Motilibacter</taxon>
    </lineage>
</organism>
<comment type="caution">
    <text evidence="16">The sequence shown here is derived from an EMBL/GenBank/DDBJ whole genome shotgun (WGS) entry which is preliminary data.</text>
</comment>
<evidence type="ECO:0000259" key="15">
    <source>
        <dbReference type="Pfam" id="PF18085"/>
    </source>
</evidence>
<sequence length="460" mass="50211">MEPQLLQDWMGTQRWFAGKGRQWHVAGVEQLAELRGGPAPVRLLVVRADYDDGSTEAYQLAVSMRPEPNDALGHVLIGEVDEDGTRYFVYDGFHDKEATALLLRGLKEGGTVGGVEFHPLSGGEGVPETASSNVLSGEQSNTSLVFGGTAIYKAFRKLAPGLNPDIEIHEALLEVGAEEIARPLAHVTGRWEQAPGEVVEGNLGMMQEFLSGASLGWDAAQVSVRDLFAEGDLHADEVGGDFASESFRLGEATARVHLALAEALGTTTLSGDALRTLATAMQHRLEAAAADVPALEAHVESLSKKYDALAERDEPVVVQRIHGDYHLGQVMRTAYGWKLLDFEGEPAKPLAERRLPDSVIRDVAGMLRSFDYAARFQLMDRARDGQLEYRADEWAERNRSAFCDGYAAAGGRDPRDDGDLICAYEADKAVYELIYEARNRPGWVRIPLGAIERLSEAEHA</sequence>
<evidence type="ECO:0000313" key="16">
    <source>
        <dbReference type="EMBL" id="RKS71317.1"/>
    </source>
</evidence>
<evidence type="ECO:0000256" key="1">
    <source>
        <dbReference type="ARBA" id="ARBA00004964"/>
    </source>
</evidence>
<dbReference type="InParanoid" id="A0A420XLC6"/>
<comment type="similarity">
    <text evidence="2">Belongs to the aminoglycoside phosphotransferase family.</text>
</comment>
<dbReference type="UniPathway" id="UPA00164"/>
<evidence type="ECO:0000256" key="2">
    <source>
        <dbReference type="ARBA" id="ARBA00006219"/>
    </source>
</evidence>
<gene>
    <name evidence="16" type="ORF">CLV35_3113</name>
</gene>
<dbReference type="RefSeq" id="WP_231121891.1">
    <property type="nucleotide sequence ID" value="NZ_RBWV01000014.1"/>
</dbReference>
<comment type="catalytic activity">
    <reaction evidence="14">
        <text>D-maltose + ATP = alpha-maltose 1-phosphate + ADP + H(+)</text>
        <dbReference type="Rhea" id="RHEA:31915"/>
        <dbReference type="ChEBI" id="CHEBI:15378"/>
        <dbReference type="ChEBI" id="CHEBI:17306"/>
        <dbReference type="ChEBI" id="CHEBI:30616"/>
        <dbReference type="ChEBI" id="CHEBI:63576"/>
        <dbReference type="ChEBI" id="CHEBI:456216"/>
        <dbReference type="EC" id="2.7.1.175"/>
    </reaction>
</comment>
<evidence type="ECO:0000256" key="12">
    <source>
        <dbReference type="ARBA" id="ARBA00023277"/>
    </source>
</evidence>
<keyword evidence="11" id="KW-0320">Glycogen biosynthesis</keyword>
<keyword evidence="9 16" id="KW-0418">Kinase</keyword>
<dbReference type="EC" id="2.7.1.175" evidence="4"/>
<dbReference type="Pfam" id="PF18085">
    <property type="entry name" value="Mak_N_cap"/>
    <property type="match status" value="1"/>
</dbReference>
<evidence type="ECO:0000256" key="8">
    <source>
        <dbReference type="ARBA" id="ARBA00022741"/>
    </source>
</evidence>
<evidence type="ECO:0000256" key="7">
    <source>
        <dbReference type="ARBA" id="ARBA00022679"/>
    </source>
</evidence>
<name>A0A420XLC6_9ACTN</name>